<dbReference type="InterPro" id="IPR050336">
    <property type="entry name" value="Chromosome_partition/occlusion"/>
</dbReference>
<reference evidence="3" key="1">
    <citation type="submission" date="2020-03" db="EMBL/GenBank/DDBJ databases">
        <title>The deep terrestrial virosphere.</title>
        <authorList>
            <person name="Holmfeldt K."/>
            <person name="Nilsson E."/>
            <person name="Simone D."/>
            <person name="Lopez-Fernandez M."/>
            <person name="Wu X."/>
            <person name="de Brujin I."/>
            <person name="Lundin D."/>
            <person name="Andersson A."/>
            <person name="Bertilsson S."/>
            <person name="Dopson M."/>
        </authorList>
    </citation>
    <scope>NUCLEOTIDE SEQUENCE</scope>
    <source>
        <strain evidence="3">MM415B00496</strain>
    </source>
</reference>
<comment type="similarity">
    <text evidence="1">Belongs to the ParB family.</text>
</comment>
<sequence>MTQQQSLEVKFNPLISKWRNSHKKVDKELEQSIVDDGLITSMTARRLQDGSLEMIGGHERYKVLQKNKIPVTATDLRILENVTDIEAVLMAIAENAKRKSLNVIEEARAFKSLEELGMPHDQIAEKVGLSKATVSARIEALELPKHIQEKMQDGAIGFGFAKALLKLKDYKEAQTELANDIANNSDSSYSRYTVEKAEEQVTRFFEKINFKEKLLKQYGPCPKCEGKLISGNDHWNKDQLTCDNPECEHKWHRETKDPWEYYELKQKAEEMGLDVKWDVDGKEATLSPKDVQEILEKQKQEKEEEKEKAVQPTFRSKAPIADAAVALIKDNVMHMTVDGDKIALKLIEPSEMNFEAFKKDYQNTDDITKITVNGWGSSVATMRPKVEEFLKSLIA</sequence>
<dbReference type="PANTHER" id="PTHR33375:SF1">
    <property type="entry name" value="CHROMOSOME-PARTITIONING PROTEIN PARB-RELATED"/>
    <property type="match status" value="1"/>
</dbReference>
<dbReference type="InterPro" id="IPR004437">
    <property type="entry name" value="ParB/RepB/Spo0J"/>
</dbReference>
<organism evidence="3">
    <name type="scientific">viral metagenome</name>
    <dbReference type="NCBI Taxonomy" id="1070528"/>
    <lineage>
        <taxon>unclassified sequences</taxon>
        <taxon>metagenomes</taxon>
        <taxon>organismal metagenomes</taxon>
    </lineage>
</organism>
<dbReference type="EMBL" id="MT141520">
    <property type="protein sequence ID" value="QJA64460.1"/>
    <property type="molecule type" value="Genomic_DNA"/>
</dbReference>
<dbReference type="PANTHER" id="PTHR33375">
    <property type="entry name" value="CHROMOSOME-PARTITIONING PROTEIN PARB-RELATED"/>
    <property type="match status" value="1"/>
</dbReference>
<proteinExistence type="inferred from homology"/>
<feature type="domain" description="ParB/Spo0J HTH" evidence="2">
    <location>
        <begin position="100"/>
        <end position="185"/>
    </location>
</feature>
<accession>A0A6M3J3R7</accession>
<dbReference type="AlphaFoldDB" id="A0A6M3J3R7"/>
<dbReference type="Pfam" id="PF17762">
    <property type="entry name" value="HTH_ParB"/>
    <property type="match status" value="1"/>
</dbReference>
<dbReference type="Gene3D" id="1.10.10.2830">
    <property type="match status" value="1"/>
</dbReference>
<dbReference type="FunFam" id="1.10.10.2830:FF:000001">
    <property type="entry name" value="Chromosome partitioning protein ParB"/>
    <property type="match status" value="1"/>
</dbReference>
<dbReference type="SUPFAM" id="SSF110849">
    <property type="entry name" value="ParB/Sulfiredoxin"/>
    <property type="match status" value="1"/>
</dbReference>
<dbReference type="InterPro" id="IPR036086">
    <property type="entry name" value="ParB/Sulfiredoxin_sf"/>
</dbReference>
<dbReference type="GO" id="GO:0003677">
    <property type="term" value="F:DNA binding"/>
    <property type="evidence" value="ECO:0007669"/>
    <property type="project" value="InterPro"/>
</dbReference>
<dbReference type="GO" id="GO:0007059">
    <property type="term" value="P:chromosome segregation"/>
    <property type="evidence" value="ECO:0007669"/>
    <property type="project" value="TreeGrafter"/>
</dbReference>
<protein>
    <recommendedName>
        <fullName evidence="2">ParB/Spo0J HTH domain-containing protein</fullName>
    </recommendedName>
</protein>
<dbReference type="GO" id="GO:0005694">
    <property type="term" value="C:chromosome"/>
    <property type="evidence" value="ECO:0007669"/>
    <property type="project" value="TreeGrafter"/>
</dbReference>
<dbReference type="SUPFAM" id="SSF109709">
    <property type="entry name" value="KorB DNA-binding domain-like"/>
    <property type="match status" value="1"/>
</dbReference>
<dbReference type="NCBIfam" id="TIGR00180">
    <property type="entry name" value="parB_part"/>
    <property type="match status" value="1"/>
</dbReference>
<evidence type="ECO:0000259" key="2">
    <source>
        <dbReference type="Pfam" id="PF17762"/>
    </source>
</evidence>
<evidence type="ECO:0000256" key="1">
    <source>
        <dbReference type="ARBA" id="ARBA00006295"/>
    </source>
</evidence>
<gene>
    <name evidence="3" type="ORF">MM415B00496_0018</name>
</gene>
<evidence type="ECO:0000313" key="3">
    <source>
        <dbReference type="EMBL" id="QJA64460.1"/>
    </source>
</evidence>
<name>A0A6M3J3R7_9ZZZZ</name>
<dbReference type="InterPro" id="IPR041468">
    <property type="entry name" value="HTH_ParB/Spo0J"/>
</dbReference>